<dbReference type="AlphaFoldDB" id="A0A9P4UHB2"/>
<sequence>MGLSAAEFRANGLYAIAGRCGTEMRAAHNALTADSSRSKGLTLCLVTAMKSFCEIARVIAERGYKHREEETLRGAYGVYMHANTLSNNSAGLQVDPAYFLTDDKLENWGSDIGLATTINQGVELGWNMRVDVLEKDLGKLRSINDQAAQLRQRWYPMSIEALEKAIDARRACLLFAGRT</sequence>
<organism evidence="1 2">
    <name type="scientific">Karstenula rhodostoma CBS 690.94</name>
    <dbReference type="NCBI Taxonomy" id="1392251"/>
    <lineage>
        <taxon>Eukaryota</taxon>
        <taxon>Fungi</taxon>
        <taxon>Dikarya</taxon>
        <taxon>Ascomycota</taxon>
        <taxon>Pezizomycotina</taxon>
        <taxon>Dothideomycetes</taxon>
        <taxon>Pleosporomycetidae</taxon>
        <taxon>Pleosporales</taxon>
        <taxon>Massarineae</taxon>
        <taxon>Didymosphaeriaceae</taxon>
        <taxon>Karstenula</taxon>
    </lineage>
</organism>
<proteinExistence type="predicted"/>
<comment type="caution">
    <text evidence="1">The sequence shown here is derived from an EMBL/GenBank/DDBJ whole genome shotgun (WGS) entry which is preliminary data.</text>
</comment>
<evidence type="ECO:0000313" key="1">
    <source>
        <dbReference type="EMBL" id="KAF2449092.1"/>
    </source>
</evidence>
<gene>
    <name evidence="1" type="ORF">P171DRAFT_186032</name>
</gene>
<protein>
    <submittedName>
        <fullName evidence="1">Uncharacterized protein</fullName>
    </submittedName>
</protein>
<dbReference type="EMBL" id="MU001494">
    <property type="protein sequence ID" value="KAF2449092.1"/>
    <property type="molecule type" value="Genomic_DNA"/>
</dbReference>
<dbReference type="Proteomes" id="UP000799764">
    <property type="component" value="Unassembled WGS sequence"/>
</dbReference>
<accession>A0A9P4UHB2</accession>
<name>A0A9P4UHB2_9PLEO</name>
<evidence type="ECO:0000313" key="2">
    <source>
        <dbReference type="Proteomes" id="UP000799764"/>
    </source>
</evidence>
<reference evidence="1" key="1">
    <citation type="journal article" date="2020" name="Stud. Mycol.">
        <title>101 Dothideomycetes genomes: a test case for predicting lifestyles and emergence of pathogens.</title>
        <authorList>
            <person name="Haridas S."/>
            <person name="Albert R."/>
            <person name="Binder M."/>
            <person name="Bloem J."/>
            <person name="Labutti K."/>
            <person name="Salamov A."/>
            <person name="Andreopoulos B."/>
            <person name="Baker S."/>
            <person name="Barry K."/>
            <person name="Bills G."/>
            <person name="Bluhm B."/>
            <person name="Cannon C."/>
            <person name="Castanera R."/>
            <person name="Culley D."/>
            <person name="Daum C."/>
            <person name="Ezra D."/>
            <person name="Gonzalez J."/>
            <person name="Henrissat B."/>
            <person name="Kuo A."/>
            <person name="Liang C."/>
            <person name="Lipzen A."/>
            <person name="Lutzoni F."/>
            <person name="Magnuson J."/>
            <person name="Mondo S."/>
            <person name="Nolan M."/>
            <person name="Ohm R."/>
            <person name="Pangilinan J."/>
            <person name="Park H.-J."/>
            <person name="Ramirez L."/>
            <person name="Alfaro M."/>
            <person name="Sun H."/>
            <person name="Tritt A."/>
            <person name="Yoshinaga Y."/>
            <person name="Zwiers L.-H."/>
            <person name="Turgeon B."/>
            <person name="Goodwin S."/>
            <person name="Spatafora J."/>
            <person name="Crous P."/>
            <person name="Grigoriev I."/>
        </authorList>
    </citation>
    <scope>NUCLEOTIDE SEQUENCE</scope>
    <source>
        <strain evidence="1">CBS 690.94</strain>
    </source>
</reference>
<keyword evidence="2" id="KW-1185">Reference proteome</keyword>